<dbReference type="InterPro" id="IPR055066">
    <property type="entry name" value="AASDHPPT_N"/>
</dbReference>
<dbReference type="Pfam" id="PF22624">
    <property type="entry name" value="AASDHPPT_N"/>
    <property type="match status" value="1"/>
</dbReference>
<feature type="domain" description="4'-phosphopantetheinyl transferase" evidence="3">
    <location>
        <begin position="112"/>
        <end position="185"/>
    </location>
</feature>
<dbReference type="InterPro" id="IPR037143">
    <property type="entry name" value="4-PPantetheinyl_Trfase_dom_sf"/>
</dbReference>
<keyword evidence="6" id="KW-1185">Reference proteome</keyword>
<dbReference type="SUPFAM" id="SSF56214">
    <property type="entry name" value="4'-phosphopantetheinyl transferase"/>
    <property type="match status" value="2"/>
</dbReference>
<dbReference type="Gene3D" id="3.90.470.20">
    <property type="entry name" value="4'-phosphopantetheinyl transferase domain"/>
    <property type="match status" value="2"/>
</dbReference>
<dbReference type="AlphaFoldDB" id="H8FV52"/>
<dbReference type="PANTHER" id="PTHR12215:SF10">
    <property type="entry name" value="L-AMINOADIPATE-SEMIALDEHYDE DEHYDROGENASE-PHOSPHOPANTETHEINYL TRANSFERASE"/>
    <property type="match status" value="1"/>
</dbReference>
<accession>H8FV52</accession>
<evidence type="ECO:0000256" key="1">
    <source>
        <dbReference type="ARBA" id="ARBA00010990"/>
    </source>
</evidence>
<dbReference type="OrthoDB" id="9808281at2"/>
<dbReference type="Pfam" id="PF01648">
    <property type="entry name" value="ACPS"/>
    <property type="match status" value="1"/>
</dbReference>
<evidence type="ECO:0000259" key="4">
    <source>
        <dbReference type="Pfam" id="PF22624"/>
    </source>
</evidence>
<dbReference type="PANTHER" id="PTHR12215">
    <property type="entry name" value="PHOSPHOPANTETHEINE TRANSFERASE"/>
    <property type="match status" value="1"/>
</dbReference>
<dbReference type="EMBL" id="CAHP01000028">
    <property type="protein sequence ID" value="CCG42240.1"/>
    <property type="molecule type" value="Genomic_DNA"/>
</dbReference>
<dbReference type="GO" id="GO:0005829">
    <property type="term" value="C:cytosol"/>
    <property type="evidence" value="ECO:0007669"/>
    <property type="project" value="TreeGrafter"/>
</dbReference>
<organism evidence="5 6">
    <name type="scientific">Magnetospirillum molischianum DSM 120</name>
    <dbReference type="NCBI Taxonomy" id="1150626"/>
    <lineage>
        <taxon>Bacteria</taxon>
        <taxon>Pseudomonadati</taxon>
        <taxon>Pseudomonadota</taxon>
        <taxon>Alphaproteobacteria</taxon>
        <taxon>Rhodospirillales</taxon>
        <taxon>Rhodospirillaceae</taxon>
        <taxon>Magnetospirillum</taxon>
    </lineage>
</organism>
<dbReference type="InterPro" id="IPR050559">
    <property type="entry name" value="P-Pant_transferase_sf"/>
</dbReference>
<evidence type="ECO:0000313" key="5">
    <source>
        <dbReference type="EMBL" id="CCG42240.1"/>
    </source>
</evidence>
<feature type="domain" description="4'-phosphopantetheinyl transferase N-terminal" evidence="4">
    <location>
        <begin position="29"/>
        <end position="107"/>
    </location>
</feature>
<sequence length="241" mass="26545">MEPTNPVRTVRLYSLSLNGDTDIDSLWRDVLSPEERNRADRFRRIEDRHSFTAAHALTRMALAHDLDLCPQSLTFAAAPGGKPVLSSISAKIGFSLSHTDRHVAVAVATGDVGVDIENIRRPRLDAALAKTAFGAAKTAALGPDPASDSWRLSFFATWTACEAVLKADGAGLAVPMERIDIDGAQAILNGRRWNLWQRPLLPDHYLALAWEVASEVEHTMLDHASFSHWCTEARIEDGRNR</sequence>
<proteinExistence type="inferred from homology"/>
<protein>
    <submittedName>
        <fullName evidence="5">Putative 4'-phosphopantetheinyl transferase</fullName>
    </submittedName>
</protein>
<dbReference type="Proteomes" id="UP000004169">
    <property type="component" value="Unassembled WGS sequence"/>
</dbReference>
<reference evidence="5 6" key="1">
    <citation type="journal article" date="2012" name="J. Bacteriol.">
        <title>Draft Genome Sequence of the Purple Photosynthetic Bacterium Phaeospirillum molischianum DSM120, a Particularly Versatile Bacterium.</title>
        <authorList>
            <person name="Duquesne K."/>
            <person name="Prima V."/>
            <person name="Ji B."/>
            <person name="Rouy Z."/>
            <person name="Medigue C."/>
            <person name="Talla E."/>
            <person name="Sturgis J.N."/>
        </authorList>
    </citation>
    <scope>NUCLEOTIDE SEQUENCE [LARGE SCALE GENOMIC DNA]</scope>
    <source>
        <strain evidence="6">DSM120</strain>
    </source>
</reference>
<name>H8FV52_MAGML</name>
<evidence type="ECO:0000259" key="3">
    <source>
        <dbReference type="Pfam" id="PF01648"/>
    </source>
</evidence>
<dbReference type="eggNOG" id="COG2091">
    <property type="taxonomic scope" value="Bacteria"/>
</dbReference>
<dbReference type="InterPro" id="IPR008278">
    <property type="entry name" value="4-PPantetheinyl_Trfase_dom"/>
</dbReference>
<evidence type="ECO:0000313" key="6">
    <source>
        <dbReference type="Proteomes" id="UP000004169"/>
    </source>
</evidence>
<keyword evidence="2 5" id="KW-0808">Transferase</keyword>
<gene>
    <name evidence="5" type="ORF">PHAMO_340113</name>
</gene>
<dbReference type="GO" id="GO:0019878">
    <property type="term" value="P:lysine biosynthetic process via aminoadipic acid"/>
    <property type="evidence" value="ECO:0007669"/>
    <property type="project" value="TreeGrafter"/>
</dbReference>
<dbReference type="GO" id="GO:0000287">
    <property type="term" value="F:magnesium ion binding"/>
    <property type="evidence" value="ECO:0007669"/>
    <property type="project" value="InterPro"/>
</dbReference>
<dbReference type="STRING" id="1150626.PHAMO_340113"/>
<dbReference type="GO" id="GO:0008897">
    <property type="term" value="F:holo-[acyl-carrier-protein] synthase activity"/>
    <property type="evidence" value="ECO:0007669"/>
    <property type="project" value="InterPro"/>
</dbReference>
<comment type="caution">
    <text evidence="5">The sequence shown here is derived from an EMBL/GenBank/DDBJ whole genome shotgun (WGS) entry which is preliminary data.</text>
</comment>
<evidence type="ECO:0000256" key="2">
    <source>
        <dbReference type="ARBA" id="ARBA00022679"/>
    </source>
</evidence>
<comment type="similarity">
    <text evidence="1">Belongs to the P-Pant transferase superfamily. Gsp/Sfp/HetI/AcpT family.</text>
</comment>